<keyword evidence="2" id="KW-1185">Reference proteome</keyword>
<evidence type="ECO:0000313" key="1">
    <source>
        <dbReference type="EMBL" id="KAH7655186.1"/>
    </source>
</evidence>
<dbReference type="EMBL" id="CM037029">
    <property type="protein sequence ID" value="KAH7655186.1"/>
    <property type="molecule type" value="Genomic_DNA"/>
</dbReference>
<proteinExistence type="predicted"/>
<accession>A0ACB7U4E3</accession>
<name>A0ACB7U4E3_DIOAL</name>
<protein>
    <submittedName>
        <fullName evidence="1">Uncharacterized protein</fullName>
    </submittedName>
</protein>
<comment type="caution">
    <text evidence="1">The sequence shown here is derived from an EMBL/GenBank/DDBJ whole genome shotgun (WGS) entry which is preliminary data.</text>
</comment>
<reference evidence="2" key="1">
    <citation type="journal article" date="2022" name="Nat. Commun.">
        <title>Chromosome evolution and the genetic basis of agronomically important traits in greater yam.</title>
        <authorList>
            <person name="Bredeson J.V."/>
            <person name="Lyons J.B."/>
            <person name="Oniyinde I.O."/>
            <person name="Okereke N.R."/>
            <person name="Kolade O."/>
            <person name="Nnabue I."/>
            <person name="Nwadili C.O."/>
            <person name="Hribova E."/>
            <person name="Parker M."/>
            <person name="Nwogha J."/>
            <person name="Shu S."/>
            <person name="Carlson J."/>
            <person name="Kariba R."/>
            <person name="Muthemba S."/>
            <person name="Knop K."/>
            <person name="Barton G.J."/>
            <person name="Sherwood A.V."/>
            <person name="Lopez-Montes A."/>
            <person name="Asiedu R."/>
            <person name="Jamnadass R."/>
            <person name="Muchugi A."/>
            <person name="Goodstein D."/>
            <person name="Egesi C.N."/>
            <person name="Featherston J."/>
            <person name="Asfaw A."/>
            <person name="Simpson G.G."/>
            <person name="Dolezel J."/>
            <person name="Hendre P.S."/>
            <person name="Van Deynze A."/>
            <person name="Kumar P.L."/>
            <person name="Obidiegwu J.E."/>
            <person name="Bhattacharjee R."/>
            <person name="Rokhsar D.S."/>
        </authorList>
    </citation>
    <scope>NUCLEOTIDE SEQUENCE [LARGE SCALE GENOMIC DNA]</scope>
    <source>
        <strain evidence="2">cv. TDa95/00328</strain>
    </source>
</reference>
<organism evidence="1 2">
    <name type="scientific">Dioscorea alata</name>
    <name type="common">Purple yam</name>
    <dbReference type="NCBI Taxonomy" id="55571"/>
    <lineage>
        <taxon>Eukaryota</taxon>
        <taxon>Viridiplantae</taxon>
        <taxon>Streptophyta</taxon>
        <taxon>Embryophyta</taxon>
        <taxon>Tracheophyta</taxon>
        <taxon>Spermatophyta</taxon>
        <taxon>Magnoliopsida</taxon>
        <taxon>Liliopsida</taxon>
        <taxon>Dioscoreales</taxon>
        <taxon>Dioscoreaceae</taxon>
        <taxon>Dioscorea</taxon>
    </lineage>
</organism>
<evidence type="ECO:0000313" key="2">
    <source>
        <dbReference type="Proteomes" id="UP000827976"/>
    </source>
</evidence>
<dbReference type="Proteomes" id="UP000827976">
    <property type="component" value="Chromosome 19"/>
</dbReference>
<sequence>MASSILSGDRRCSTARGKMTVIGKLPKPINLPSQKLENRGLDPNVEIVPKGTLTWGSKSSLPTPNAWASSAVSSPYTDGTASSPVTGRPSSGGGGPRPSTSGSDRSHEAVSSAWGSNSRPSSASGILATNQTSLAASRPQSAETRPGSSQLSRFAENSSENTTLSWAGNTGTGEKGGSGTSKSSGFMLISGEFPSLGSEKNPEQQLQRGHSSQGRPTSASDSSAQKEEFGNPSEPCSGNNNSGKMEPQQLTGGGPPPNNENWQRNPLQSQPYPTVNMPPPQFDAWRGPPVRPPDGIWYTVGTAGGPFRPAGPPGSYPIDHYAFYPSQHPGPLPNSQPVPRPGPSGVHYLKNGEAYRPQLSQESYAVPNHPIISVRPGIYQNAPYDGYLGPRASFCNPTEREVSTMGTVGPGIYSQFNRNANVEPGKFLVRPDIHPSIIAKEHVKSGQFSDIHQGQYKVLLKQHDSCEGKDVEEKKEQSTLDGLPHSEERKQYDSTTHEDGMKNRSKDEGSAFAKAVPVTETSQSATDWDGRSSNANTKNSLKDSSKITNEALVKRPDGFTGVPAHDQRPYSVVKKDASLMEKIEVLNNKARNVDGDCEGAQFPSKEVKNHKVLESHTENPVQVLCANNNSSRTSGTYPKGRSAPYQTVAPKAEKIQFGNVIPQPLESQVITVGVSACLEDSQKLRPQVEKRASVTQGPVDYHTESRLAGQNDNESIKRTSGRSFSETVPSRKTEIVTATNLPDCHTSQEMVEKLEVNYTSNAGSRSYAASSIENNDHKTQRARQKELTAQRAKQPQKEEERDREQKAKPLAKLEGWNRRSLAQAVDQNPNTAATPIKGGQLKHDFGGKIALRKDNAVNEAPVGGVSVVTTAVVNPSTNSEVRSPGWARDPSLHVASQQSKLSSCTEGHGPAQDCSLGQDADISGHVTRKTSPHFQENNFLKHKRLGYRKKQNSLLEKNPCEQPVNMGDLENCSEVPVQELAVEALPVISEMPMQHKKKNNRTTKNKMKMEEAPSGSTLSSSAQNEINDDKCPIDDRKTQSSASVADVMPNPSQSVNEILNSQTSKGVVPSSYSEGSARASEEQHGRINDQWKSQSSRRSTRYQQAIRTGEKFHGSEAVIWAPVKPQGRISPSDEANQKNGNEFSSNPSTNSGHDAQNAVKTKRAEMERYVPKPVAKELPFQNSQQNSSTINMAASSDVTVGPDFGGPVIAADFKYGDDNRPNRRSKTHPSCRQQHSDGHARALRSSFQDGSVSSYPANPSGKHYDQQHQLSKFDSGSEEQFKCDDPVGNFHNPASIEALPAPVLKDHSVINKQRYQRYKPAGGSGHTAPLNHNKVPHNGSRDKRDDPSSDLQLNEVCATDALGNASPHFGSENKKSHWQPKSQPQSNKHGQRGTGNQRTAPQSGHFGNELHNQSIGSHPSHFESHNPCTVNVETGNAIKQEAKQEVKASGELPREQIHLSNHPTNVELPPQVDSQQEQLVSTTFRRHGTNSGRFSRGQESIHRGRDVQQDAGRQNSHLSRDKLNNSRFEYHQTGSHNKPRDSSQYDSAGPETQEVPRAPGPRHRGRGQSNSKRGGNFYGRNSGAAVGASHYYNSGE</sequence>
<gene>
    <name evidence="1" type="ORF">IHE45_19G190000</name>
</gene>